<feature type="coiled-coil region" evidence="7">
    <location>
        <begin position="588"/>
        <end position="629"/>
    </location>
</feature>
<dbReference type="SUPFAM" id="SSF57997">
    <property type="entry name" value="Tropomyosin"/>
    <property type="match status" value="1"/>
</dbReference>
<dbReference type="SMART" id="SM00454">
    <property type="entry name" value="SAM"/>
    <property type="match status" value="3"/>
</dbReference>
<dbReference type="PANTHER" id="PTHR12587">
    <property type="entry name" value="LAR INTERACTING PROTEIN LIP -RELATED PROTEIN"/>
    <property type="match status" value="1"/>
</dbReference>
<reference evidence="10" key="2">
    <citation type="submission" date="2025-09" db="UniProtKB">
        <authorList>
            <consortium name="Ensembl"/>
        </authorList>
    </citation>
    <scope>IDENTIFICATION</scope>
</reference>
<feature type="compositionally biased region" description="Basic and acidic residues" evidence="8">
    <location>
        <begin position="665"/>
        <end position="674"/>
    </location>
</feature>
<organism evidence="10 11">
    <name type="scientific">Zonotrichia albicollis</name>
    <name type="common">White-throated sparrow</name>
    <name type="synonym">Fringilla albicollis</name>
    <dbReference type="NCBI Taxonomy" id="44394"/>
    <lineage>
        <taxon>Eukaryota</taxon>
        <taxon>Metazoa</taxon>
        <taxon>Chordata</taxon>
        <taxon>Craniata</taxon>
        <taxon>Vertebrata</taxon>
        <taxon>Euteleostomi</taxon>
        <taxon>Archelosauria</taxon>
        <taxon>Archosauria</taxon>
        <taxon>Dinosauria</taxon>
        <taxon>Saurischia</taxon>
        <taxon>Theropoda</taxon>
        <taxon>Coelurosauria</taxon>
        <taxon>Aves</taxon>
        <taxon>Neognathae</taxon>
        <taxon>Neoaves</taxon>
        <taxon>Telluraves</taxon>
        <taxon>Australaves</taxon>
        <taxon>Passeriformes</taxon>
        <taxon>Passerellidae</taxon>
        <taxon>Zonotrichia</taxon>
    </lineage>
</organism>
<evidence type="ECO:0000256" key="7">
    <source>
        <dbReference type="SAM" id="Coils"/>
    </source>
</evidence>
<dbReference type="InterPro" id="IPR001660">
    <property type="entry name" value="SAM"/>
</dbReference>
<dbReference type="FunFam" id="1.10.150.50:FF:000003">
    <property type="entry name" value="liprin-alpha-2 isoform X1"/>
    <property type="match status" value="1"/>
</dbReference>
<dbReference type="FunFam" id="1.10.150.50:FF:000004">
    <property type="entry name" value="PTPRF interacting protein alpha 1"/>
    <property type="match status" value="1"/>
</dbReference>
<dbReference type="InterPro" id="IPR037621">
    <property type="entry name" value="LIP-1_SAM_2"/>
</dbReference>
<dbReference type="PANTHER" id="PTHR12587:SF5">
    <property type="entry name" value="LIPRIN-ALPHA-4"/>
    <property type="match status" value="1"/>
</dbReference>
<evidence type="ECO:0000256" key="5">
    <source>
        <dbReference type="ARBA" id="ARBA00022737"/>
    </source>
</evidence>
<dbReference type="CDD" id="cd09565">
    <property type="entry name" value="SAM_liprin-alpha1_2_3_4_repeat2"/>
    <property type="match status" value="1"/>
</dbReference>
<evidence type="ECO:0000256" key="4">
    <source>
        <dbReference type="ARBA" id="ARBA00022553"/>
    </source>
</evidence>
<dbReference type="Gene3D" id="1.10.150.50">
    <property type="entry name" value="Transcription Factor, Ets-1"/>
    <property type="match status" value="3"/>
</dbReference>
<dbReference type="SUPFAM" id="SSF47769">
    <property type="entry name" value="SAM/Pointed domain"/>
    <property type="match status" value="3"/>
</dbReference>
<feature type="domain" description="SAM" evidence="9">
    <location>
        <begin position="916"/>
        <end position="973"/>
    </location>
</feature>
<dbReference type="CDD" id="cd09562">
    <property type="entry name" value="SAM_liprin-alpha1_2_3_4_repeat1"/>
    <property type="match status" value="1"/>
</dbReference>
<dbReference type="Pfam" id="PF07647">
    <property type="entry name" value="SAM_2"/>
    <property type="match status" value="1"/>
</dbReference>
<feature type="coiled-coil region" evidence="7">
    <location>
        <begin position="259"/>
        <end position="450"/>
    </location>
</feature>
<feature type="region of interest" description="Disordered" evidence="8">
    <location>
        <begin position="1123"/>
        <end position="1152"/>
    </location>
</feature>
<dbReference type="InterPro" id="IPR013761">
    <property type="entry name" value="SAM/pointed_sf"/>
</dbReference>
<evidence type="ECO:0000259" key="9">
    <source>
        <dbReference type="PROSITE" id="PS50105"/>
    </source>
</evidence>
<evidence type="ECO:0000256" key="2">
    <source>
        <dbReference type="ARBA" id="ARBA00007026"/>
    </source>
</evidence>
<dbReference type="InterPro" id="IPR029515">
    <property type="entry name" value="Liprin"/>
</dbReference>
<evidence type="ECO:0000256" key="3">
    <source>
        <dbReference type="ARBA" id="ARBA00022490"/>
    </source>
</evidence>
<dbReference type="Proteomes" id="UP000694413">
    <property type="component" value="Unassembled WGS sequence"/>
</dbReference>
<comment type="similarity">
    <text evidence="2">Belongs to the liprin family. Liprin-alpha subfamily.</text>
</comment>
<feature type="region of interest" description="Disordered" evidence="8">
    <location>
        <begin position="32"/>
        <end position="54"/>
    </location>
</feature>
<keyword evidence="3" id="KW-0963">Cytoplasm</keyword>
<dbReference type="Ensembl" id="ENSZALT00000024710.1">
    <property type="protein sequence ID" value="ENSZALP00000018713.1"/>
    <property type="gene ID" value="ENSZALG00000014919.1"/>
</dbReference>
<evidence type="ECO:0000256" key="6">
    <source>
        <dbReference type="ARBA" id="ARBA00023054"/>
    </source>
</evidence>
<feature type="coiled-coil region" evidence="7">
    <location>
        <begin position="193"/>
        <end position="220"/>
    </location>
</feature>
<dbReference type="GO" id="GO:0048786">
    <property type="term" value="C:presynaptic active zone"/>
    <property type="evidence" value="ECO:0007669"/>
    <property type="project" value="TreeGrafter"/>
</dbReference>
<dbReference type="GO" id="GO:0050808">
    <property type="term" value="P:synapse organization"/>
    <property type="evidence" value="ECO:0007669"/>
    <property type="project" value="TreeGrafter"/>
</dbReference>
<name>A0A8D2N5I3_ZONAL</name>
<evidence type="ECO:0000313" key="11">
    <source>
        <dbReference type="Proteomes" id="UP000694413"/>
    </source>
</evidence>
<keyword evidence="11" id="KW-1185">Reference proteome</keyword>
<accession>A0A8D2N5I3</accession>
<evidence type="ECO:0000256" key="1">
    <source>
        <dbReference type="ARBA" id="ARBA00004496"/>
    </source>
</evidence>
<reference evidence="10" key="1">
    <citation type="submission" date="2025-08" db="UniProtKB">
        <authorList>
            <consortium name="Ensembl"/>
        </authorList>
    </citation>
    <scope>IDENTIFICATION</scope>
</reference>
<dbReference type="Pfam" id="PF00536">
    <property type="entry name" value="SAM_1"/>
    <property type="match status" value="2"/>
</dbReference>
<dbReference type="InterPro" id="IPR037620">
    <property type="entry name" value="LIP-1_SAM_1"/>
</dbReference>
<feature type="coiled-coil region" evidence="7">
    <location>
        <begin position="115"/>
        <end position="149"/>
    </location>
</feature>
<dbReference type="PROSITE" id="PS50105">
    <property type="entry name" value="SAM_DOMAIN"/>
    <property type="match status" value="3"/>
</dbReference>
<keyword evidence="5" id="KW-0677">Repeat</keyword>
<dbReference type="InterPro" id="IPR057892">
    <property type="entry name" value="LIP-1_CC2"/>
</dbReference>
<evidence type="ECO:0000313" key="10">
    <source>
        <dbReference type="Ensembl" id="ENSZALP00000018713.1"/>
    </source>
</evidence>
<feature type="compositionally biased region" description="Polar residues" evidence="8">
    <location>
        <begin position="740"/>
        <end position="751"/>
    </location>
</feature>
<sequence>MGSVIIPFPLTATCSGAVPLWGSQLHQWLHHPHQSQATNPSSGTGLGGEGEEKPGKPGINPLLAWLCLSTGFSTFPRCCPGWVWMGMLCWRCSSADSPTLCRCSPQEFATLTRELSACREQLLEREEEISELKAERNNTRLLLEHLECLVSRHERSLRMTVVKRQAQSPSGVSSEVEVLKALKSLFEHHKALDEKVRERLRAALERVATLEEQLVDAHRQVRGTWAPAGFGASQYPPPSGALQRLSNGSVHPDDEAGRVVELQELLEKQNFEVVQAKERISALAASVAELEEDLGTARKDLIKSEEMSSKYQRDLREALAQKEDMEERITTLEKRYLAAQREATSIHDLNDKLENELANKESLHRQCEEKARHLQELLELAEQKLQQTMRKAETLPEVEAELAQRIAALTKAEERHGSIEEHLRQLETQLEEKNQELARARQREKMNEEHNKRLSDTVDRLLSESNERLQLHLKERMAALEEKVLPGAGLLWGLRSLQSLCASSSHGPGLEVSPFGAAPGLPRAQKGRFSARREEPAKVKPDWEQAQAGGVLAAGPHAFDSDPDISDVDEDDRETLFSSMDVLSPGGHSDAQTLAMMLQEQLDAINEEIRMIQEEKESTELRAEELETRVTSGSMEGLNLTQLCKRASIPTSLTGSGGSFGHASTEQERGRQQGKDGAGVWPPTLTASPLVQSPAARDESREDKTTIKCETSPPSSPRTLRLEKLGHPALSQEDGRSSLEDQASNPSSSQDSLHKGSKRKGIKSSIGRLFGKKEKVLLTDVEGGIQDPLGLGKLGAQAEKDRRLRKKHELLEEARRKGLPFAHWDGPTVVSWLELWVGMPAWYVAACRANVKSGAIMSALSDTEIQREIGISNALHRLKLRLAIQEMVSLTSPSAPPTSRTTLAYGDMNHEWIGNEWLPSLGLPQYRSYFMECLVDARMLDHLTKKDLRVHLKMVDSFHRTSLQYGIMCLKRLNYDRKELERRREETQHEIKDVLVWTNDQVIHWIQSIGLREYGNNLVESGVHGALLALDENFDHNSLALVLQIPTQNTQARQVLEREFNNLLALGTDRRLDDGDDKTFRRTPSWRKRFRPRDVHSINLLSGSAETLPAGFRVTSLVPLPPPAAPAKKMPPEGGASGSPRLETSTVRTYSC</sequence>
<keyword evidence="4" id="KW-0597">Phosphoprotein</keyword>
<gene>
    <name evidence="10" type="primary">PPFIA4</name>
</gene>
<comment type="subcellular location">
    <subcellularLocation>
        <location evidence="1">Cytoplasm</location>
    </subcellularLocation>
</comment>
<proteinExistence type="inferred from homology"/>
<dbReference type="Pfam" id="PF25526">
    <property type="entry name" value="LIP-1"/>
    <property type="match status" value="1"/>
</dbReference>
<dbReference type="AlphaFoldDB" id="A0A8D2N5I3"/>
<feature type="region of interest" description="Disordered" evidence="8">
    <location>
        <begin position="651"/>
        <end position="760"/>
    </location>
</feature>
<feature type="domain" description="SAM" evidence="9">
    <location>
        <begin position="824"/>
        <end position="890"/>
    </location>
</feature>
<feature type="compositionally biased region" description="Basic and acidic residues" evidence="8">
    <location>
        <begin position="696"/>
        <end position="707"/>
    </location>
</feature>
<dbReference type="GO" id="GO:0005737">
    <property type="term" value="C:cytoplasm"/>
    <property type="evidence" value="ECO:0007669"/>
    <property type="project" value="UniProtKB-SubCell"/>
</dbReference>
<dbReference type="InterPro" id="IPR037622">
    <property type="entry name" value="LIP-1_SAM_3"/>
</dbReference>
<dbReference type="CDD" id="cd09568">
    <property type="entry name" value="SAM_liprin-alpha1_2_3_4_repeat3"/>
    <property type="match status" value="1"/>
</dbReference>
<feature type="compositionally biased region" description="Polar residues" evidence="8">
    <location>
        <begin position="1142"/>
        <end position="1152"/>
    </location>
</feature>
<protein>
    <submittedName>
        <fullName evidence="10">PTPRF interacting protein alpha 4</fullName>
    </submittedName>
</protein>
<keyword evidence="6 7" id="KW-0175">Coiled coil</keyword>
<feature type="domain" description="SAM" evidence="9">
    <location>
        <begin position="997"/>
        <end position="1066"/>
    </location>
</feature>
<evidence type="ECO:0000256" key="8">
    <source>
        <dbReference type="SAM" id="MobiDB-lite"/>
    </source>
</evidence>